<keyword evidence="4" id="KW-1003">Cell membrane</keyword>
<comment type="subcellular location">
    <subcellularLocation>
        <location evidence="2">Cell membrane</location>
        <topology evidence="2">Multi-pass membrane protein</topology>
    </subcellularLocation>
</comment>
<evidence type="ECO:0000256" key="9">
    <source>
        <dbReference type="ARBA" id="ARBA00022777"/>
    </source>
</evidence>
<keyword evidence="10" id="KW-0067">ATP-binding</keyword>
<comment type="catalytic activity">
    <reaction evidence="1">
        <text>ATP + protein L-histidine = ADP + protein N-phospho-L-histidine.</text>
        <dbReference type="EC" id="2.7.13.3"/>
    </reaction>
</comment>
<evidence type="ECO:0000256" key="13">
    <source>
        <dbReference type="ARBA" id="ARBA00023136"/>
    </source>
</evidence>
<reference evidence="18" key="1">
    <citation type="journal article" date="2019" name="Int. J. Syst. Evol. Microbiol.">
        <title>The Global Catalogue of Microorganisms (GCM) 10K type strain sequencing project: providing services to taxonomists for standard genome sequencing and annotation.</title>
        <authorList>
            <consortium name="The Broad Institute Genomics Platform"/>
            <consortium name="The Broad Institute Genome Sequencing Center for Infectious Disease"/>
            <person name="Wu L."/>
            <person name="Ma J."/>
        </authorList>
    </citation>
    <scope>NUCLEOTIDE SEQUENCE [LARGE SCALE GENOMIC DNA]</scope>
    <source>
        <strain evidence="18">CCUG 63419</strain>
    </source>
</reference>
<dbReference type="GO" id="GO:0016301">
    <property type="term" value="F:kinase activity"/>
    <property type="evidence" value="ECO:0007669"/>
    <property type="project" value="UniProtKB-KW"/>
</dbReference>
<dbReference type="CDD" id="cd06225">
    <property type="entry name" value="HAMP"/>
    <property type="match status" value="1"/>
</dbReference>
<dbReference type="InterPro" id="IPR004358">
    <property type="entry name" value="Sig_transdc_His_kin-like_C"/>
</dbReference>
<feature type="transmembrane region" description="Helical" evidence="14">
    <location>
        <begin position="89"/>
        <end position="111"/>
    </location>
</feature>
<dbReference type="InterPro" id="IPR003594">
    <property type="entry name" value="HATPase_dom"/>
</dbReference>
<dbReference type="InterPro" id="IPR050398">
    <property type="entry name" value="HssS/ArlS-like"/>
</dbReference>
<evidence type="ECO:0000256" key="2">
    <source>
        <dbReference type="ARBA" id="ARBA00004651"/>
    </source>
</evidence>
<dbReference type="SMART" id="SM00387">
    <property type="entry name" value="HATPase_c"/>
    <property type="match status" value="1"/>
</dbReference>
<dbReference type="PRINTS" id="PR00344">
    <property type="entry name" value="BCTRLSENSOR"/>
</dbReference>
<dbReference type="CDD" id="cd00082">
    <property type="entry name" value="HisKA"/>
    <property type="match status" value="1"/>
</dbReference>
<keyword evidence="8" id="KW-0547">Nucleotide-binding</keyword>
<dbReference type="PROSITE" id="PS50885">
    <property type="entry name" value="HAMP"/>
    <property type="match status" value="1"/>
</dbReference>
<dbReference type="SMART" id="SM00388">
    <property type="entry name" value="HisKA"/>
    <property type="match status" value="1"/>
</dbReference>
<dbReference type="InterPro" id="IPR036890">
    <property type="entry name" value="HATPase_C_sf"/>
</dbReference>
<comment type="caution">
    <text evidence="17">The sequence shown here is derived from an EMBL/GenBank/DDBJ whole genome shotgun (WGS) entry which is preliminary data.</text>
</comment>
<evidence type="ECO:0000256" key="8">
    <source>
        <dbReference type="ARBA" id="ARBA00022741"/>
    </source>
</evidence>
<dbReference type="InterPro" id="IPR005467">
    <property type="entry name" value="His_kinase_dom"/>
</dbReference>
<dbReference type="SUPFAM" id="SSF47384">
    <property type="entry name" value="Homodimeric domain of signal transducing histidine kinase"/>
    <property type="match status" value="1"/>
</dbReference>
<dbReference type="InterPro" id="IPR003660">
    <property type="entry name" value="HAMP_dom"/>
</dbReference>
<keyword evidence="11 14" id="KW-1133">Transmembrane helix</keyword>
<evidence type="ECO:0000256" key="7">
    <source>
        <dbReference type="ARBA" id="ARBA00022692"/>
    </source>
</evidence>
<accession>A0ABW3HH36</accession>
<dbReference type="SUPFAM" id="SSF55874">
    <property type="entry name" value="ATPase domain of HSP90 chaperone/DNA topoisomerase II/histidine kinase"/>
    <property type="match status" value="1"/>
</dbReference>
<evidence type="ECO:0000256" key="14">
    <source>
        <dbReference type="SAM" id="Phobius"/>
    </source>
</evidence>
<dbReference type="Pfam" id="PF00672">
    <property type="entry name" value="HAMP"/>
    <property type="match status" value="1"/>
</dbReference>
<keyword evidence="5" id="KW-0597">Phosphoprotein</keyword>
<evidence type="ECO:0000259" key="16">
    <source>
        <dbReference type="PROSITE" id="PS50885"/>
    </source>
</evidence>
<evidence type="ECO:0000256" key="11">
    <source>
        <dbReference type="ARBA" id="ARBA00022989"/>
    </source>
</evidence>
<feature type="domain" description="HAMP" evidence="16">
    <location>
        <begin position="108"/>
        <end position="163"/>
    </location>
</feature>
<proteinExistence type="predicted"/>
<keyword evidence="13 14" id="KW-0472">Membrane</keyword>
<keyword evidence="7 14" id="KW-0812">Transmembrane</keyword>
<dbReference type="PANTHER" id="PTHR45528:SF1">
    <property type="entry name" value="SENSOR HISTIDINE KINASE CPXA"/>
    <property type="match status" value="1"/>
</dbReference>
<dbReference type="RefSeq" id="WP_379067981.1">
    <property type="nucleotide sequence ID" value="NZ_JBHTIT010000001.1"/>
</dbReference>
<dbReference type="InterPro" id="IPR036097">
    <property type="entry name" value="HisK_dim/P_sf"/>
</dbReference>
<dbReference type="SUPFAM" id="SSF158472">
    <property type="entry name" value="HAMP domain-like"/>
    <property type="match status" value="1"/>
</dbReference>
<dbReference type="PROSITE" id="PS50109">
    <property type="entry name" value="HIS_KIN"/>
    <property type="match status" value="1"/>
</dbReference>
<dbReference type="Gene3D" id="3.30.565.10">
    <property type="entry name" value="Histidine kinase-like ATPase, C-terminal domain"/>
    <property type="match status" value="1"/>
</dbReference>
<dbReference type="CDD" id="cd00075">
    <property type="entry name" value="HATPase"/>
    <property type="match status" value="1"/>
</dbReference>
<name>A0ABW3HH36_9GAMM</name>
<dbReference type="SMART" id="SM00304">
    <property type="entry name" value="HAMP"/>
    <property type="match status" value="1"/>
</dbReference>
<dbReference type="EMBL" id="JBHTIT010000001">
    <property type="protein sequence ID" value="MFD0948937.1"/>
    <property type="molecule type" value="Genomic_DNA"/>
</dbReference>
<keyword evidence="6" id="KW-0808">Transferase</keyword>
<evidence type="ECO:0000256" key="3">
    <source>
        <dbReference type="ARBA" id="ARBA00012438"/>
    </source>
</evidence>
<sequence length="389" mass="42934">MGRLFWKLLFGFWLALISASLIVGVIVNNERDRARAEATQAILAANPELFIDGATNPEQHRQLRKLRRELRMQAGLEPPPRPGPGRQPYWLWLTGLLASLAFSAAIAWYLAKPIRHLHHALNQVARGDLDTRVAFAMNGRRDELADLGVAFDQMAQQLQQHIEAQKRLLHDVSHELRSPLARLQIAIGIAHQTPSAIQDSLARIETESERLDALIGELLTLSRLESTQATLNLRSIDISELVASIVDDASYELAESTKSIDFSPSAPVMTTIDETVLGRAIENIVRNAIKFTAEGSRVHVTLHQQLDHIRLQVVDAGPGMANADLAHMFEPFYRSETSTLKEHARNGYGLGLAIAQQATKMHGGTLTAENIQPHGLSMTLTLPQLKGAA</sequence>
<evidence type="ECO:0000256" key="1">
    <source>
        <dbReference type="ARBA" id="ARBA00000085"/>
    </source>
</evidence>
<gene>
    <name evidence="17" type="ORF">ACFQ0F_00755</name>
</gene>
<evidence type="ECO:0000313" key="18">
    <source>
        <dbReference type="Proteomes" id="UP001597044"/>
    </source>
</evidence>
<keyword evidence="18" id="KW-1185">Reference proteome</keyword>
<dbReference type="InterPro" id="IPR003661">
    <property type="entry name" value="HisK_dim/P_dom"/>
</dbReference>
<keyword evidence="9 17" id="KW-0418">Kinase</keyword>
<evidence type="ECO:0000259" key="15">
    <source>
        <dbReference type="PROSITE" id="PS50109"/>
    </source>
</evidence>
<dbReference type="Pfam" id="PF02518">
    <property type="entry name" value="HATPase_c"/>
    <property type="match status" value="1"/>
</dbReference>
<evidence type="ECO:0000256" key="4">
    <source>
        <dbReference type="ARBA" id="ARBA00022475"/>
    </source>
</evidence>
<evidence type="ECO:0000313" key="17">
    <source>
        <dbReference type="EMBL" id="MFD0948937.1"/>
    </source>
</evidence>
<evidence type="ECO:0000256" key="10">
    <source>
        <dbReference type="ARBA" id="ARBA00022840"/>
    </source>
</evidence>
<dbReference type="Gene3D" id="1.10.287.130">
    <property type="match status" value="1"/>
</dbReference>
<evidence type="ECO:0000256" key="12">
    <source>
        <dbReference type="ARBA" id="ARBA00023012"/>
    </source>
</evidence>
<dbReference type="Pfam" id="PF00512">
    <property type="entry name" value="HisKA"/>
    <property type="match status" value="1"/>
</dbReference>
<evidence type="ECO:0000256" key="5">
    <source>
        <dbReference type="ARBA" id="ARBA00022553"/>
    </source>
</evidence>
<protein>
    <recommendedName>
        <fullName evidence="3">histidine kinase</fullName>
        <ecNumber evidence="3">2.7.13.3</ecNumber>
    </recommendedName>
</protein>
<dbReference type="Proteomes" id="UP001597044">
    <property type="component" value="Unassembled WGS sequence"/>
</dbReference>
<dbReference type="Gene3D" id="6.10.340.10">
    <property type="match status" value="1"/>
</dbReference>
<keyword evidence="12" id="KW-0902">Two-component regulatory system</keyword>
<dbReference type="PANTHER" id="PTHR45528">
    <property type="entry name" value="SENSOR HISTIDINE KINASE CPXA"/>
    <property type="match status" value="1"/>
</dbReference>
<evidence type="ECO:0000256" key="6">
    <source>
        <dbReference type="ARBA" id="ARBA00022679"/>
    </source>
</evidence>
<feature type="domain" description="Histidine kinase" evidence="15">
    <location>
        <begin position="171"/>
        <end position="386"/>
    </location>
</feature>
<organism evidence="17 18">
    <name type="scientific">Paraperlucidibaca wandonensis</name>
    <dbReference type="NCBI Taxonomy" id="1268273"/>
    <lineage>
        <taxon>Bacteria</taxon>
        <taxon>Pseudomonadati</taxon>
        <taxon>Pseudomonadota</taxon>
        <taxon>Gammaproteobacteria</taxon>
        <taxon>Moraxellales</taxon>
        <taxon>Moraxellaceae</taxon>
        <taxon>Paraperlucidibaca</taxon>
    </lineage>
</organism>
<dbReference type="EC" id="2.7.13.3" evidence="3"/>